<keyword evidence="5 7" id="KW-0687">Ribonucleoprotein</keyword>
<evidence type="ECO:0000256" key="9">
    <source>
        <dbReference type="SAM" id="MobiDB-lite"/>
    </source>
</evidence>
<dbReference type="FunFam" id="4.10.640.10:FF:000002">
    <property type="entry name" value="30S ribosomal protein S18, chloroplastic"/>
    <property type="match status" value="1"/>
</dbReference>
<evidence type="ECO:0000313" key="10">
    <source>
        <dbReference type="EMBL" id="QTI91297.1"/>
    </source>
</evidence>
<dbReference type="GO" id="GO:0006412">
    <property type="term" value="P:translation"/>
    <property type="evidence" value="ECO:0007669"/>
    <property type="project" value="UniProtKB-UniRule"/>
</dbReference>
<evidence type="ECO:0000256" key="5">
    <source>
        <dbReference type="ARBA" id="ARBA00023274"/>
    </source>
</evidence>
<feature type="compositionally biased region" description="Basic residues" evidence="9">
    <location>
        <begin position="21"/>
        <end position="54"/>
    </location>
</feature>
<comment type="similarity">
    <text evidence="1 7 8">Belongs to the bacterial ribosomal protein bS18 family.</text>
</comment>
<name>A0A8A6KTF8_9CARY</name>
<evidence type="ECO:0000256" key="8">
    <source>
        <dbReference type="RuleBase" id="RU003910"/>
    </source>
</evidence>
<dbReference type="HAMAP" id="MF_00270">
    <property type="entry name" value="Ribosomal_bS18"/>
    <property type="match status" value="1"/>
</dbReference>
<proteinExistence type="inferred from homology"/>
<keyword evidence="2 7" id="KW-0699">rRNA-binding</keyword>
<evidence type="ECO:0000256" key="1">
    <source>
        <dbReference type="ARBA" id="ARBA00005589"/>
    </source>
</evidence>
<dbReference type="NCBIfam" id="TIGR00165">
    <property type="entry name" value="S18"/>
    <property type="match status" value="1"/>
</dbReference>
<dbReference type="Gene3D" id="4.10.640.10">
    <property type="entry name" value="Ribosomal protein S18"/>
    <property type="match status" value="1"/>
</dbReference>
<dbReference type="GO" id="GO:0009507">
    <property type="term" value="C:chloroplast"/>
    <property type="evidence" value="ECO:0007669"/>
    <property type="project" value="UniProtKB-SubCell"/>
</dbReference>
<dbReference type="GO" id="GO:0070181">
    <property type="term" value="F:small ribosomal subunit rRNA binding"/>
    <property type="evidence" value="ECO:0007669"/>
    <property type="project" value="TreeGrafter"/>
</dbReference>
<dbReference type="InterPro" id="IPR001648">
    <property type="entry name" value="Ribosomal_bS18"/>
</dbReference>
<evidence type="ECO:0000256" key="3">
    <source>
        <dbReference type="ARBA" id="ARBA00022884"/>
    </source>
</evidence>
<evidence type="ECO:0000256" key="7">
    <source>
        <dbReference type="HAMAP-Rule" id="MF_00270"/>
    </source>
</evidence>
<sequence length="165" mass="19854">MEPPVEKPQEPPFEKPQRPIFLKKHRRPPLKKPKQLLLKKPKRPPRKKPKRPFRRPLPLSLIKSRDGLDYKNTSLLSQFTSDQGKILSRRVTRLTLKEQRFITMAIKKARILSFLPFIYNYKSFERIKSTIIRTAKFRNKKKKFEPKRKKKGSFFQKKKVFISKK</sequence>
<keyword evidence="3 7" id="KW-0694">RNA-binding</keyword>
<dbReference type="GO" id="GO:0003735">
    <property type="term" value="F:structural constituent of ribosome"/>
    <property type="evidence" value="ECO:0007669"/>
    <property type="project" value="InterPro"/>
</dbReference>
<dbReference type="PANTHER" id="PTHR13479:SF40">
    <property type="entry name" value="SMALL RIBOSOMAL SUBUNIT PROTEIN BS18M"/>
    <property type="match status" value="1"/>
</dbReference>
<keyword evidence="10" id="KW-0934">Plastid</keyword>
<keyword evidence="4 7" id="KW-0689">Ribosomal protein</keyword>
<evidence type="ECO:0000256" key="6">
    <source>
        <dbReference type="ARBA" id="ARBA00035266"/>
    </source>
</evidence>
<dbReference type="AlphaFoldDB" id="A0A8A6KTF8"/>
<accession>A0A8A6KTF8</accession>
<organism evidence="10">
    <name type="scientific">Ferocactus latispinus</name>
    <dbReference type="NCBI Taxonomy" id="130125"/>
    <lineage>
        <taxon>Eukaryota</taxon>
        <taxon>Viridiplantae</taxon>
        <taxon>Streptophyta</taxon>
        <taxon>Embryophyta</taxon>
        <taxon>Tracheophyta</taxon>
        <taxon>Spermatophyta</taxon>
        <taxon>Magnoliopsida</taxon>
        <taxon>eudicotyledons</taxon>
        <taxon>Gunneridae</taxon>
        <taxon>Pentapetalae</taxon>
        <taxon>Caryophyllales</taxon>
        <taxon>Cactineae</taxon>
        <taxon>Cactaceae</taxon>
        <taxon>Cactoideae</taxon>
        <taxon>Cacteae</taxon>
        <taxon>Ferocactus</taxon>
    </lineage>
</organism>
<comment type="subunit">
    <text evidence="7">Part of the 30S ribosomal subunit.</text>
</comment>
<evidence type="ECO:0000256" key="4">
    <source>
        <dbReference type="ARBA" id="ARBA00022980"/>
    </source>
</evidence>
<dbReference type="PRINTS" id="PR00974">
    <property type="entry name" value="RIBOSOMALS18"/>
</dbReference>
<dbReference type="GO" id="GO:0005763">
    <property type="term" value="C:mitochondrial small ribosomal subunit"/>
    <property type="evidence" value="ECO:0007669"/>
    <property type="project" value="TreeGrafter"/>
</dbReference>
<dbReference type="Pfam" id="PF01084">
    <property type="entry name" value="Ribosomal_S18"/>
    <property type="match status" value="1"/>
</dbReference>
<comment type="subcellular location">
    <subcellularLocation>
        <location evidence="7">Plastid</location>
        <location evidence="7">Chloroplast</location>
    </subcellularLocation>
</comment>
<dbReference type="PANTHER" id="PTHR13479">
    <property type="entry name" value="30S RIBOSOMAL PROTEIN S18"/>
    <property type="match status" value="1"/>
</dbReference>
<dbReference type="SUPFAM" id="SSF46911">
    <property type="entry name" value="Ribosomal protein S18"/>
    <property type="match status" value="1"/>
</dbReference>
<reference evidence="10" key="1">
    <citation type="submission" date="2021-01" db="EMBL/GenBank/DDBJ databases">
        <authorList>
            <person name="Li J."/>
            <person name="Xu Y."/>
            <person name="Zeng S."/>
            <person name="Qin Q."/>
            <person name="Han F."/>
            <person name="Yu J."/>
        </authorList>
    </citation>
    <scope>NUCLEOTIDE SEQUENCE</scope>
</reference>
<protein>
    <recommendedName>
        <fullName evidence="6 7">Small ribosomal subunit protein bS18c</fullName>
    </recommendedName>
</protein>
<evidence type="ECO:0000256" key="2">
    <source>
        <dbReference type="ARBA" id="ARBA00022730"/>
    </source>
</evidence>
<dbReference type="EMBL" id="MW553072">
    <property type="protein sequence ID" value="QTI91297.1"/>
    <property type="molecule type" value="Genomic_DNA"/>
</dbReference>
<dbReference type="PROSITE" id="PS00057">
    <property type="entry name" value="RIBOSOMAL_S18"/>
    <property type="match status" value="1"/>
</dbReference>
<dbReference type="InterPro" id="IPR018275">
    <property type="entry name" value="Ribosomal_bS18_CS"/>
</dbReference>
<feature type="compositionally biased region" description="Basic and acidic residues" evidence="9">
    <location>
        <begin position="1"/>
        <end position="17"/>
    </location>
</feature>
<geneLocation type="chloroplast" evidence="10"/>
<gene>
    <name evidence="7 10" type="primary">rps18</name>
</gene>
<keyword evidence="10" id="KW-0150">Chloroplast</keyword>
<feature type="region of interest" description="Disordered" evidence="9">
    <location>
        <begin position="1"/>
        <end position="57"/>
    </location>
</feature>
<dbReference type="InterPro" id="IPR036870">
    <property type="entry name" value="Ribosomal_bS18_sf"/>
</dbReference>